<comment type="caution">
    <text evidence="1">The sequence shown here is derived from an EMBL/GenBank/DDBJ whole genome shotgun (WGS) entry which is preliminary data.</text>
</comment>
<evidence type="ECO:0000313" key="2">
    <source>
        <dbReference type="Proteomes" id="UP000828251"/>
    </source>
</evidence>
<proteinExistence type="predicted"/>
<keyword evidence="2" id="KW-1185">Reference proteome</keyword>
<dbReference type="Pfam" id="PF14223">
    <property type="entry name" value="Retrotran_gag_2"/>
    <property type="match status" value="1"/>
</dbReference>
<protein>
    <submittedName>
        <fullName evidence="1">Uncharacterized protein</fullName>
    </submittedName>
</protein>
<dbReference type="PANTHER" id="PTHR47481:SF22">
    <property type="entry name" value="RETROTRANSPOSON GAG DOMAIN-CONTAINING PROTEIN"/>
    <property type="match status" value="1"/>
</dbReference>
<dbReference type="OrthoDB" id="1002534at2759"/>
<evidence type="ECO:0000313" key="1">
    <source>
        <dbReference type="EMBL" id="KAH1083332.1"/>
    </source>
</evidence>
<accession>A0A9D4A3D3</accession>
<organism evidence="1 2">
    <name type="scientific">Gossypium stocksii</name>
    <dbReference type="NCBI Taxonomy" id="47602"/>
    <lineage>
        <taxon>Eukaryota</taxon>
        <taxon>Viridiplantae</taxon>
        <taxon>Streptophyta</taxon>
        <taxon>Embryophyta</taxon>
        <taxon>Tracheophyta</taxon>
        <taxon>Spermatophyta</taxon>
        <taxon>Magnoliopsida</taxon>
        <taxon>eudicotyledons</taxon>
        <taxon>Gunneridae</taxon>
        <taxon>Pentapetalae</taxon>
        <taxon>rosids</taxon>
        <taxon>malvids</taxon>
        <taxon>Malvales</taxon>
        <taxon>Malvaceae</taxon>
        <taxon>Malvoideae</taxon>
        <taxon>Gossypium</taxon>
    </lineage>
</organism>
<dbReference type="AlphaFoldDB" id="A0A9D4A3D3"/>
<name>A0A9D4A3D3_9ROSI</name>
<dbReference type="EMBL" id="JAIQCV010000007">
    <property type="protein sequence ID" value="KAH1083332.1"/>
    <property type="molecule type" value="Genomic_DNA"/>
</dbReference>
<reference evidence="1 2" key="1">
    <citation type="journal article" date="2021" name="Plant Biotechnol. J.">
        <title>Multi-omics assisted identification of the key and species-specific regulatory components of drought-tolerant mechanisms in Gossypium stocksii.</title>
        <authorList>
            <person name="Yu D."/>
            <person name="Ke L."/>
            <person name="Zhang D."/>
            <person name="Wu Y."/>
            <person name="Sun Y."/>
            <person name="Mei J."/>
            <person name="Sun J."/>
            <person name="Sun Y."/>
        </authorList>
    </citation>
    <scope>NUCLEOTIDE SEQUENCE [LARGE SCALE GENOMIC DNA]</scope>
    <source>
        <strain evidence="2">cv. E1</strain>
        <tissue evidence="1">Leaf</tissue>
    </source>
</reference>
<sequence>MLGVSLPTPMLVPLVAIQTAQRQLEESKGSKCVTDCMQTIKTKADELAPLGKPLDHEVLIKKVLEGLDDRYQSIIDVVNSRDTPITFNELHEKLIHKELSLHTISLSLPLPASAHLANTCSNPRTPTFRLSGLILNRWYQLVPNAPNRRTYQPR</sequence>
<dbReference type="Proteomes" id="UP000828251">
    <property type="component" value="Unassembled WGS sequence"/>
</dbReference>
<gene>
    <name evidence="1" type="ORF">J1N35_023093</name>
</gene>
<dbReference type="PANTHER" id="PTHR47481">
    <property type="match status" value="1"/>
</dbReference>